<feature type="compositionally biased region" description="Low complexity" evidence="3">
    <location>
        <begin position="280"/>
        <end position="305"/>
    </location>
</feature>
<name>A0A2R6NHH4_9APHY</name>
<dbReference type="PANTHER" id="PTHR46771">
    <property type="entry name" value="DETERIN"/>
    <property type="match status" value="1"/>
</dbReference>
<dbReference type="AlphaFoldDB" id="A0A2R6NHH4"/>
<dbReference type="Gene3D" id="1.10.1170.10">
    <property type="entry name" value="Inhibitor Of Apoptosis Protein (2mihbC-IAP-1), Chain A"/>
    <property type="match status" value="2"/>
</dbReference>
<dbReference type="SMART" id="SM00238">
    <property type="entry name" value="BIR"/>
    <property type="match status" value="2"/>
</dbReference>
<dbReference type="PROSITE" id="PS50143">
    <property type="entry name" value="BIR_REPEAT_2"/>
    <property type="match status" value="2"/>
</dbReference>
<evidence type="ECO:0000313" key="4">
    <source>
        <dbReference type="EMBL" id="PSR71442.1"/>
    </source>
</evidence>
<dbReference type="InterPro" id="IPR051190">
    <property type="entry name" value="Baculoviral_IAP"/>
</dbReference>
<evidence type="ECO:0000256" key="1">
    <source>
        <dbReference type="ARBA" id="ARBA00022723"/>
    </source>
</evidence>
<keyword evidence="5" id="KW-1185">Reference proteome</keyword>
<protein>
    <recommendedName>
        <fullName evidence="6">BIR-domain-containing protein</fullName>
    </recommendedName>
</protein>
<feature type="region of interest" description="Disordered" evidence="3">
    <location>
        <begin position="182"/>
        <end position="734"/>
    </location>
</feature>
<evidence type="ECO:0000256" key="2">
    <source>
        <dbReference type="ARBA" id="ARBA00022833"/>
    </source>
</evidence>
<reference evidence="4 5" key="1">
    <citation type="submission" date="2018-02" db="EMBL/GenBank/DDBJ databases">
        <title>Genome sequence of the basidiomycete white-rot fungus Phlebia centrifuga.</title>
        <authorList>
            <person name="Granchi Z."/>
            <person name="Peng M."/>
            <person name="de Vries R.P."/>
            <person name="Hilden K."/>
            <person name="Makela M.R."/>
            <person name="Grigoriev I."/>
            <person name="Riley R."/>
        </authorList>
    </citation>
    <scope>NUCLEOTIDE SEQUENCE [LARGE SCALE GENOMIC DNA]</scope>
    <source>
        <strain evidence="4 5">FBCC195</strain>
    </source>
</reference>
<dbReference type="PANTHER" id="PTHR46771:SF5">
    <property type="entry name" value="DETERIN"/>
    <property type="match status" value="1"/>
</dbReference>
<comment type="caution">
    <text evidence="4">The sequence shown here is derived from an EMBL/GenBank/DDBJ whole genome shotgun (WGS) entry which is preliminary data.</text>
</comment>
<keyword evidence="2" id="KW-0862">Zinc</keyword>
<feature type="compositionally biased region" description="Low complexity" evidence="3">
    <location>
        <begin position="257"/>
        <end position="267"/>
    </location>
</feature>
<feature type="compositionally biased region" description="Basic residues" evidence="3">
    <location>
        <begin position="358"/>
        <end position="378"/>
    </location>
</feature>
<feature type="compositionally biased region" description="Basic and acidic residues" evidence="3">
    <location>
        <begin position="379"/>
        <end position="389"/>
    </location>
</feature>
<feature type="compositionally biased region" description="Basic and acidic residues" evidence="3">
    <location>
        <begin position="188"/>
        <end position="197"/>
    </location>
</feature>
<feature type="compositionally biased region" description="Acidic residues" evidence="3">
    <location>
        <begin position="340"/>
        <end position="353"/>
    </location>
</feature>
<dbReference type="OrthoDB" id="2196114at2759"/>
<sequence length="882" mass="95966">MESLQARVDSFKKSKRTKQSSNKSGSGSLKWPHPATYKATPLTLAEAGFYYDPSSSHRDNVTCFTCGKELSEWDEDDDPFTVHLEKSRDACSWAVVRCGMREDCDEDDNYIFPDPSRLPHTKFMERARTDTFALNWPHDAVRGHGANSKKMAKAGFVYTPQATGDDTASCFYCGVALSGWDEDDDPMEEHHKREVKSGRPCPFFASTNTSAVQSLNKSTARSNTSKAPSRPTQSKRPPPIKESEDESDDDFVGSGATTSKSRTSRAKTSTDSRKSTVPIKTPGSRKSTRTTGTSKTPSTLTTLGSEVEDEVDGSESEVGKRVSKSKSKAPGNAIGRIEVIEEEEEDDKYEEEESKPVEKRKRGRPPGKAKKTVTKTKKTPAEKEGVHEDIDIELPPAPPRLAHAKSRSTVDVGSDRDVPIPSSSKTLPTGTKTSLSTKARVKNSPIVEVVVPSAPHPKRKDKTTGSDLSSDIPLEKSTTKAKGTAVSRTKSKSKAIETESDDPSQAAPYDDYDKPVKHTSQGIPRNVDPKDKMRKSSTTSDDAGYATAQHHMDVEDAMDVDKAAEPVSSVTLSIKNRMQPENATTNGNSVATNGDAGRRTAHTSPPHTNSLSLPKPAAKELATKAQTRSSSRPLARTVSRTGVVEVVDISSDDEPMSIPTKPSLQAPDRPKSANGIHPPNDPIIITGEAVDVRDIGGSRQPSLRTTPEVVPRTSQATIQVDQASPSPSLREEAEEDIVMRDLLDIEESVPQSETQPLAGIDDTDERAVGFATPPPSTPSISPTEIEPLALPASTASSLMEEDVFPLDDSTAPSIPSSFTPFLSMVTMHKLPRLTEEESNMTIEQFIRREIENQYQQFKRDGERRIAAFLEQAAGTKRTIEAA</sequence>
<feature type="compositionally biased region" description="Polar residues" evidence="3">
    <location>
        <begin position="568"/>
        <end position="592"/>
    </location>
</feature>
<dbReference type="Pfam" id="PF00653">
    <property type="entry name" value="BIR"/>
    <property type="match status" value="2"/>
</dbReference>
<proteinExistence type="predicted"/>
<keyword evidence="1" id="KW-0479">Metal-binding</keyword>
<gene>
    <name evidence="4" type="ORF">PHLCEN_2v12709</name>
</gene>
<feature type="compositionally biased region" description="Polar residues" evidence="3">
    <location>
        <begin position="205"/>
        <end position="235"/>
    </location>
</feature>
<feature type="compositionally biased region" description="Basic and acidic residues" evidence="3">
    <location>
        <begin position="550"/>
        <end position="564"/>
    </location>
</feature>
<dbReference type="STRING" id="98765.A0A2R6NHH4"/>
<dbReference type="GO" id="GO:0046872">
    <property type="term" value="F:metal ion binding"/>
    <property type="evidence" value="ECO:0007669"/>
    <property type="project" value="UniProtKB-KW"/>
</dbReference>
<evidence type="ECO:0000313" key="5">
    <source>
        <dbReference type="Proteomes" id="UP000186601"/>
    </source>
</evidence>
<feature type="compositionally biased region" description="Acidic residues" evidence="3">
    <location>
        <begin position="306"/>
        <end position="315"/>
    </location>
</feature>
<evidence type="ECO:0000256" key="3">
    <source>
        <dbReference type="SAM" id="MobiDB-lite"/>
    </source>
</evidence>
<feature type="compositionally biased region" description="Polar residues" evidence="3">
    <location>
        <begin position="602"/>
        <end position="612"/>
    </location>
</feature>
<organism evidence="4 5">
    <name type="scientific">Hermanssonia centrifuga</name>
    <dbReference type="NCBI Taxonomy" id="98765"/>
    <lineage>
        <taxon>Eukaryota</taxon>
        <taxon>Fungi</taxon>
        <taxon>Dikarya</taxon>
        <taxon>Basidiomycota</taxon>
        <taxon>Agaricomycotina</taxon>
        <taxon>Agaricomycetes</taxon>
        <taxon>Polyporales</taxon>
        <taxon>Meruliaceae</taxon>
        <taxon>Hermanssonia</taxon>
    </lineage>
</organism>
<evidence type="ECO:0008006" key="6">
    <source>
        <dbReference type="Google" id="ProtNLM"/>
    </source>
</evidence>
<dbReference type="EMBL" id="MLYV02001285">
    <property type="protein sequence ID" value="PSR71442.1"/>
    <property type="molecule type" value="Genomic_DNA"/>
</dbReference>
<feature type="compositionally biased region" description="Polar residues" evidence="3">
    <location>
        <begin position="421"/>
        <end position="437"/>
    </location>
</feature>
<feature type="region of interest" description="Disordered" evidence="3">
    <location>
        <begin position="1"/>
        <end position="33"/>
    </location>
</feature>
<dbReference type="CDD" id="cd00022">
    <property type="entry name" value="BIR"/>
    <property type="match status" value="2"/>
</dbReference>
<feature type="compositionally biased region" description="Polar residues" evidence="3">
    <location>
        <begin position="712"/>
        <end position="727"/>
    </location>
</feature>
<dbReference type="InterPro" id="IPR001370">
    <property type="entry name" value="BIR_rpt"/>
</dbReference>
<dbReference type="SUPFAM" id="SSF57924">
    <property type="entry name" value="Inhibitor of apoptosis (IAP) repeat"/>
    <property type="match status" value="2"/>
</dbReference>
<accession>A0A2R6NHH4</accession>
<dbReference type="Proteomes" id="UP000186601">
    <property type="component" value="Unassembled WGS sequence"/>
</dbReference>